<keyword evidence="2" id="KW-0229">DNA integration</keyword>
<feature type="domain" description="Core-binding (CB)" evidence="7">
    <location>
        <begin position="40"/>
        <end position="129"/>
    </location>
</feature>
<dbReference type="AlphaFoldDB" id="A0A2B8BNL2"/>
<dbReference type="SUPFAM" id="SSF56349">
    <property type="entry name" value="DNA breaking-rejoining enzymes"/>
    <property type="match status" value="1"/>
</dbReference>
<evidence type="ECO:0000256" key="1">
    <source>
        <dbReference type="ARBA" id="ARBA00008857"/>
    </source>
</evidence>
<dbReference type="Gene3D" id="1.10.443.10">
    <property type="entry name" value="Intergrase catalytic core"/>
    <property type="match status" value="1"/>
</dbReference>
<dbReference type="PANTHER" id="PTHR30349">
    <property type="entry name" value="PHAGE INTEGRASE-RELATED"/>
    <property type="match status" value="1"/>
</dbReference>
<dbReference type="Pfam" id="PF00589">
    <property type="entry name" value="Phage_integrase"/>
    <property type="match status" value="1"/>
</dbReference>
<dbReference type="InterPro" id="IPR050090">
    <property type="entry name" value="Tyrosine_recombinase_XerCD"/>
</dbReference>
<keyword evidence="3 5" id="KW-0238">DNA-binding</keyword>
<evidence type="ECO:0000259" key="6">
    <source>
        <dbReference type="PROSITE" id="PS51898"/>
    </source>
</evidence>
<dbReference type="InterPro" id="IPR002104">
    <property type="entry name" value="Integrase_catalytic"/>
</dbReference>
<dbReference type="GO" id="GO:0003677">
    <property type="term" value="F:DNA binding"/>
    <property type="evidence" value="ECO:0007669"/>
    <property type="project" value="UniProtKB-UniRule"/>
</dbReference>
<dbReference type="GO" id="GO:0015074">
    <property type="term" value="P:DNA integration"/>
    <property type="evidence" value="ECO:0007669"/>
    <property type="project" value="UniProtKB-KW"/>
</dbReference>
<accession>A0A2B8BNL2</accession>
<dbReference type="RefSeq" id="WP_098734504.1">
    <property type="nucleotide sequence ID" value="NZ_PDKW01000035.1"/>
</dbReference>
<dbReference type="Pfam" id="PF02899">
    <property type="entry name" value="Phage_int_SAM_1"/>
    <property type="match status" value="1"/>
</dbReference>
<dbReference type="Proteomes" id="UP000225379">
    <property type="component" value="Unassembled WGS sequence"/>
</dbReference>
<feature type="domain" description="Tyr recombinase" evidence="6">
    <location>
        <begin position="178"/>
        <end position="424"/>
    </location>
</feature>
<dbReference type="PROSITE" id="PS51898">
    <property type="entry name" value="TYR_RECOMBINASE"/>
    <property type="match status" value="1"/>
</dbReference>
<evidence type="ECO:0000256" key="2">
    <source>
        <dbReference type="ARBA" id="ARBA00022908"/>
    </source>
</evidence>
<dbReference type="OrthoDB" id="8421604at2"/>
<dbReference type="Gene3D" id="1.10.150.130">
    <property type="match status" value="1"/>
</dbReference>
<dbReference type="InterPro" id="IPR013762">
    <property type="entry name" value="Integrase-like_cat_sf"/>
</dbReference>
<gene>
    <name evidence="8" type="ORF">CRT60_00490</name>
</gene>
<dbReference type="PANTHER" id="PTHR30349:SF64">
    <property type="entry name" value="PROPHAGE INTEGRASE INTD-RELATED"/>
    <property type="match status" value="1"/>
</dbReference>
<evidence type="ECO:0008006" key="10">
    <source>
        <dbReference type="Google" id="ProtNLM"/>
    </source>
</evidence>
<evidence type="ECO:0000313" key="9">
    <source>
        <dbReference type="Proteomes" id="UP000225379"/>
    </source>
</evidence>
<dbReference type="InterPro" id="IPR004107">
    <property type="entry name" value="Integrase_SAM-like_N"/>
</dbReference>
<evidence type="ECO:0000313" key="8">
    <source>
        <dbReference type="EMBL" id="PGH59445.1"/>
    </source>
</evidence>
<dbReference type="InterPro" id="IPR044068">
    <property type="entry name" value="CB"/>
</dbReference>
<proteinExistence type="inferred from homology"/>
<dbReference type="GO" id="GO:0006310">
    <property type="term" value="P:DNA recombination"/>
    <property type="evidence" value="ECO:0007669"/>
    <property type="project" value="UniProtKB-KW"/>
</dbReference>
<reference evidence="9" key="1">
    <citation type="submission" date="2017-10" db="EMBL/GenBank/DDBJ databases">
        <authorList>
            <person name="Kravchenko I.K."/>
            <person name="Grouzdev D.S."/>
        </authorList>
    </citation>
    <scope>NUCLEOTIDE SEQUENCE [LARGE SCALE GENOMIC DNA]</scope>
    <source>
        <strain evidence="9">B2</strain>
    </source>
</reference>
<comment type="caution">
    <text evidence="8">The sequence shown here is derived from an EMBL/GenBank/DDBJ whole genome shotgun (WGS) entry which is preliminary data.</text>
</comment>
<evidence type="ECO:0000259" key="7">
    <source>
        <dbReference type="PROSITE" id="PS51900"/>
    </source>
</evidence>
<dbReference type="PROSITE" id="PS51900">
    <property type="entry name" value="CB"/>
    <property type="match status" value="1"/>
</dbReference>
<dbReference type="InterPro" id="IPR011010">
    <property type="entry name" value="DNA_brk_join_enz"/>
</dbReference>
<organism evidence="8 9">
    <name type="scientific">Azospirillum palustre</name>
    <dbReference type="NCBI Taxonomy" id="2044885"/>
    <lineage>
        <taxon>Bacteria</taxon>
        <taxon>Pseudomonadati</taxon>
        <taxon>Pseudomonadota</taxon>
        <taxon>Alphaproteobacteria</taxon>
        <taxon>Rhodospirillales</taxon>
        <taxon>Azospirillaceae</taxon>
        <taxon>Azospirillum</taxon>
    </lineage>
</organism>
<keyword evidence="4" id="KW-0233">DNA recombination</keyword>
<keyword evidence="9" id="KW-1185">Reference proteome</keyword>
<protein>
    <recommendedName>
        <fullName evidence="10">Integrase</fullName>
    </recommendedName>
</protein>
<sequence length="430" mass="48808">MNIVVQTAAAIRPECPAASHALPVGFPFLVDRHAGKVIKPVLLFLVDQYLTAGRQFVPNTATAVANDLKDYLATLDEQGVAWNEATKEDVVRYRDDMAFAVSRKTHERYSVSTVRRRLASVLAFYAWAAKSRLIDTPILDGTLKRIPVPIEQNAMAHLGQKTRRVSELLPPDKRGADDQVKVLSQGDWKALSAALGPLPSERQDDQPARDRLACEMSLNTGLRIHELLALTTYQILPLCPDPSRPFVSQRVWVTITKGSRPRWIYIPNWLISEIHAYIDGERAECLKAARRHWLKRNRDTPAQLFLNGVSAKGNAGRPLRSQSLEDAFHRSAVNAGLVRMVRKTDPDTGEVYMKQEPRHVFHDLRHTFAVWTYYTRKAEGDAEPWKTIQARLGHRHVQTTMDIYLRHTDGFEATISDHMSKHYRSLHHGR</sequence>
<evidence type="ECO:0000256" key="3">
    <source>
        <dbReference type="ARBA" id="ARBA00023125"/>
    </source>
</evidence>
<dbReference type="CDD" id="cd00397">
    <property type="entry name" value="DNA_BRE_C"/>
    <property type="match status" value="1"/>
</dbReference>
<dbReference type="EMBL" id="PDKW01000035">
    <property type="protein sequence ID" value="PGH59445.1"/>
    <property type="molecule type" value="Genomic_DNA"/>
</dbReference>
<evidence type="ECO:0000256" key="4">
    <source>
        <dbReference type="ARBA" id="ARBA00023172"/>
    </source>
</evidence>
<evidence type="ECO:0000256" key="5">
    <source>
        <dbReference type="PROSITE-ProRule" id="PRU01248"/>
    </source>
</evidence>
<name>A0A2B8BNL2_9PROT</name>
<comment type="similarity">
    <text evidence="1">Belongs to the 'phage' integrase family.</text>
</comment>
<dbReference type="InterPro" id="IPR010998">
    <property type="entry name" value="Integrase_recombinase_N"/>
</dbReference>